<dbReference type="RefSeq" id="WP_212675477.1">
    <property type="nucleotide sequence ID" value="NZ_JAGSPJ010000004.1"/>
</dbReference>
<reference evidence="3" key="1">
    <citation type="submission" date="2021-04" db="EMBL/GenBank/DDBJ databases">
        <title>novel species isolated from subtropical streams in China.</title>
        <authorList>
            <person name="Lu H."/>
        </authorList>
    </citation>
    <scope>NUCLEOTIDE SEQUENCE</scope>
    <source>
        <strain evidence="3">FT137W</strain>
    </source>
</reference>
<dbReference type="SUPFAM" id="SSF56059">
    <property type="entry name" value="Glutathione synthetase ATP-binding domain-like"/>
    <property type="match status" value="1"/>
</dbReference>
<evidence type="ECO:0000313" key="3">
    <source>
        <dbReference type="EMBL" id="MBR7800331.1"/>
    </source>
</evidence>
<evidence type="ECO:0000259" key="2">
    <source>
        <dbReference type="PROSITE" id="PS50975"/>
    </source>
</evidence>
<accession>A0A941E2N9</accession>
<dbReference type="Gene3D" id="3.30.470.20">
    <property type="entry name" value="ATP-grasp fold, B domain"/>
    <property type="match status" value="2"/>
</dbReference>
<keyword evidence="1" id="KW-0067">ATP-binding</keyword>
<feature type="domain" description="ATP-grasp" evidence="2">
    <location>
        <begin position="232"/>
        <end position="484"/>
    </location>
</feature>
<dbReference type="PROSITE" id="PS50975">
    <property type="entry name" value="ATP_GRASP"/>
    <property type="match status" value="1"/>
</dbReference>
<dbReference type="GO" id="GO:0046872">
    <property type="term" value="F:metal ion binding"/>
    <property type="evidence" value="ECO:0007669"/>
    <property type="project" value="InterPro"/>
</dbReference>
<dbReference type="AlphaFoldDB" id="A0A941E2N9"/>
<comment type="caution">
    <text evidence="3">The sequence shown here is derived from an EMBL/GenBank/DDBJ whole genome shotgun (WGS) entry which is preliminary data.</text>
</comment>
<dbReference type="GO" id="GO:0005524">
    <property type="term" value="F:ATP binding"/>
    <property type="evidence" value="ECO:0007669"/>
    <property type="project" value="UniProtKB-UniRule"/>
</dbReference>
<proteinExistence type="predicted"/>
<evidence type="ECO:0000256" key="1">
    <source>
        <dbReference type="PROSITE-ProRule" id="PRU00409"/>
    </source>
</evidence>
<dbReference type="InterPro" id="IPR011761">
    <property type="entry name" value="ATP-grasp"/>
</dbReference>
<keyword evidence="1" id="KW-0547">Nucleotide-binding</keyword>
<dbReference type="EMBL" id="JAGSPJ010000004">
    <property type="protein sequence ID" value="MBR7800331.1"/>
    <property type="molecule type" value="Genomic_DNA"/>
</dbReference>
<dbReference type="Proteomes" id="UP000678545">
    <property type="component" value="Unassembled WGS sequence"/>
</dbReference>
<evidence type="ECO:0000313" key="4">
    <source>
        <dbReference type="Proteomes" id="UP000678545"/>
    </source>
</evidence>
<keyword evidence="4" id="KW-1185">Reference proteome</keyword>
<name>A0A941E2N9_9BURK</name>
<sequence length="609" mass="68328">MQDQFQFIRQHAYSNNQRQLGMLVGLNVQVCDVLDLEKIDWHLLHSFELKPQPLRCGAHVRQTARIYAIAELISKACQLAHVLLQDVKVPSFEIPYVLDIKESNSGPDWFYAEILVPRVERISQRVIELAYLNALTLIRKIVQSIQRSGAITHLFEPLQREFVLPVQRQVPGAKSTIPILECAFQQEIPFRHLGNGLYQLGWGKYATLFDRSANQDDSLIGANVSNYKHLTTRLLRSAGLPAPDNYLLHSVQHAQELAQKMTFPLVIKPADRDRGEGVTANLKDMAELKLAYEKAAEFSKLILLEQHLPGVCHRITVLNGELLFAVKRRPRAVVGDGIHTIIELIALANEDLNRKVIQKRLPPYPFDEIAKACIQAQGLTMNSVPRDGQRVALRMVQSSEWGGEPEPVTELIHPANVQLAVRAAQLFRLSLLGVDLMTEDISVPWYENGAAINELNFAPVLGRTHAYQRAGVARYLALSFPTKGRIPVELIIGKGDLLSFAKKRVVELRLKGINAMVSAPHGLFNRDGNFPIFSTNFNCVEQVQTILMYPGLEHLLIVILGAQDLEAGLPVDAFDLLIQLDNDGVQTEYSGKSLQFNEIQEITRRAFAL</sequence>
<protein>
    <recommendedName>
        <fullName evidence="2">ATP-grasp domain-containing protein</fullName>
    </recommendedName>
</protein>
<gene>
    <name evidence="3" type="ORF">KDM90_10035</name>
</gene>
<organism evidence="3 4">
    <name type="scientific">Undibacterium fentianense</name>
    <dbReference type="NCBI Taxonomy" id="2828728"/>
    <lineage>
        <taxon>Bacteria</taxon>
        <taxon>Pseudomonadati</taxon>
        <taxon>Pseudomonadota</taxon>
        <taxon>Betaproteobacteria</taxon>
        <taxon>Burkholderiales</taxon>
        <taxon>Oxalobacteraceae</taxon>
        <taxon>Undibacterium</taxon>
    </lineage>
</organism>